<reference evidence="1" key="1">
    <citation type="submission" date="2023-06" db="EMBL/GenBank/DDBJ databases">
        <title>A Treasure from Seagulls: Isolation and Description of Aciduricobacillus qingdaonensis gen. nov., sp. nov., a Rare Obligately Uric Acid-utilizing Member in the Family Bacillaceae.</title>
        <authorList>
            <person name="Liu W."/>
            <person name="Wang B."/>
        </authorList>
    </citation>
    <scope>NUCLEOTIDE SEQUENCE</scope>
    <source>
        <strain evidence="1">44XB</strain>
    </source>
</reference>
<name>A0ABY9KS87_9BACI</name>
<organism evidence="1 2">
    <name type="scientific">Aciduricibacillus chroicocephali</name>
    <dbReference type="NCBI Taxonomy" id="3054939"/>
    <lineage>
        <taxon>Bacteria</taxon>
        <taxon>Bacillati</taxon>
        <taxon>Bacillota</taxon>
        <taxon>Bacilli</taxon>
        <taxon>Bacillales</taxon>
        <taxon>Bacillaceae</taxon>
        <taxon>Aciduricibacillus</taxon>
    </lineage>
</organism>
<protein>
    <submittedName>
        <fullName evidence="1">DUF2624 domain-containing protein</fullName>
    </submittedName>
</protein>
<keyword evidence="2" id="KW-1185">Reference proteome</keyword>
<dbReference type="InterPro" id="IPR020277">
    <property type="entry name" value="DUF2624"/>
</dbReference>
<accession>A0ABY9KS87</accession>
<proteinExistence type="predicted"/>
<dbReference type="Pfam" id="PF11116">
    <property type="entry name" value="DUF2624"/>
    <property type="match status" value="1"/>
</dbReference>
<gene>
    <name evidence="1" type="ORF">QR721_07925</name>
</gene>
<dbReference type="EMBL" id="CP129113">
    <property type="protein sequence ID" value="WLV23577.1"/>
    <property type="molecule type" value="Genomic_DNA"/>
</dbReference>
<dbReference type="Proteomes" id="UP001180087">
    <property type="component" value="Chromosome"/>
</dbReference>
<evidence type="ECO:0000313" key="1">
    <source>
        <dbReference type="EMBL" id="WLV23577.1"/>
    </source>
</evidence>
<sequence>MSIFIKTMVIHKLRQLTTEDLLQYAREYDFPINKEEAAEISSYLKKADINPFQSSGRAAMMKELAAITSPEVAKSANELFLQLIRANGVEHLFNS</sequence>
<evidence type="ECO:0000313" key="2">
    <source>
        <dbReference type="Proteomes" id="UP001180087"/>
    </source>
</evidence>
<dbReference type="RefSeq" id="WP_348025721.1">
    <property type="nucleotide sequence ID" value="NZ_CP129113.1"/>
</dbReference>